<dbReference type="SUPFAM" id="SSF51905">
    <property type="entry name" value="FAD/NAD(P)-binding domain"/>
    <property type="match status" value="1"/>
</dbReference>
<sequence length="378" mass="42976">MKDFSGHIGIIGAGISGLALGCFLKKANIPVVIFEKSKDISEYGAGISLSPNGLRVLKALGIFKKIQRLSGNPNKAYFFSNNKKVTSFPVDVITTSRQTLYKSLLENYLSYDGDILFNHELSDLDVNSLELSFSNGSIFNVSHLVACDGIKSICRKYHDKLDSEPFYSGYSVWRAIVDKKQENIETYLGPNHHIVTYPIDKSRISFVAAIKTNKMYKESWRSIGTKEEMLKDLPKISKKAYSFLDTDINLYKWGVYTRPNIKSLYMKNITFLGDAAHPIVPFMGQGGCLALEDAFVFSELVSKFKNDFNKIQYAYEKIRLKRIKKIKARSEIQGHLNHIKNPFFILCRNLIMKFSPIIPAIVKDIWNYDSSIEINNIK</sequence>
<organism evidence="5 6">
    <name type="scientific">SAR86 cluster bacterium</name>
    <dbReference type="NCBI Taxonomy" id="2030880"/>
    <lineage>
        <taxon>Bacteria</taxon>
        <taxon>Pseudomonadati</taxon>
        <taxon>Pseudomonadota</taxon>
        <taxon>Gammaproteobacteria</taxon>
        <taxon>SAR86 cluster</taxon>
    </lineage>
</organism>
<dbReference type="GO" id="GO:0044550">
    <property type="term" value="P:secondary metabolite biosynthetic process"/>
    <property type="evidence" value="ECO:0007669"/>
    <property type="project" value="TreeGrafter"/>
</dbReference>
<dbReference type="GO" id="GO:0016491">
    <property type="term" value="F:oxidoreductase activity"/>
    <property type="evidence" value="ECO:0007669"/>
    <property type="project" value="UniProtKB-KW"/>
</dbReference>
<dbReference type="AlphaFoldDB" id="A0A520MJ32"/>
<keyword evidence="2" id="KW-0274">FAD</keyword>
<accession>A0A520MJ32</accession>
<reference evidence="5 6" key="1">
    <citation type="submission" date="2019-02" db="EMBL/GenBank/DDBJ databases">
        <title>Prokaryotic population dynamics and viral predation in marine succession experiment using metagenomics: the confinement effect.</title>
        <authorList>
            <person name="Haro-Moreno J.M."/>
            <person name="Rodriguez-Valera F."/>
            <person name="Lopez-Perez M."/>
        </authorList>
    </citation>
    <scope>NUCLEOTIDE SEQUENCE [LARGE SCALE GENOMIC DNA]</scope>
    <source>
        <strain evidence="5">MED-G163</strain>
    </source>
</reference>
<proteinExistence type="predicted"/>
<dbReference type="EMBL" id="SHBI01000010">
    <property type="protein sequence ID" value="RZO21187.1"/>
    <property type="molecule type" value="Genomic_DNA"/>
</dbReference>
<dbReference type="PANTHER" id="PTHR46720">
    <property type="entry name" value="HYDROXYLASE, PUTATIVE (AFU_ORTHOLOGUE AFUA_3G01460)-RELATED"/>
    <property type="match status" value="1"/>
</dbReference>
<protein>
    <recommendedName>
        <fullName evidence="4">FAD-binding domain-containing protein</fullName>
    </recommendedName>
</protein>
<evidence type="ECO:0000256" key="1">
    <source>
        <dbReference type="ARBA" id="ARBA00022630"/>
    </source>
</evidence>
<evidence type="ECO:0000256" key="3">
    <source>
        <dbReference type="ARBA" id="ARBA00023002"/>
    </source>
</evidence>
<dbReference type="Pfam" id="PF01494">
    <property type="entry name" value="FAD_binding_3"/>
    <property type="match status" value="1"/>
</dbReference>
<evidence type="ECO:0000256" key="2">
    <source>
        <dbReference type="ARBA" id="ARBA00022827"/>
    </source>
</evidence>
<keyword evidence="3" id="KW-0560">Oxidoreductase</keyword>
<evidence type="ECO:0000313" key="6">
    <source>
        <dbReference type="Proteomes" id="UP000315782"/>
    </source>
</evidence>
<gene>
    <name evidence="5" type="ORF">EVA96_02180</name>
</gene>
<dbReference type="InterPro" id="IPR036188">
    <property type="entry name" value="FAD/NAD-bd_sf"/>
</dbReference>
<comment type="caution">
    <text evidence="5">The sequence shown here is derived from an EMBL/GenBank/DDBJ whole genome shotgun (WGS) entry which is preliminary data.</text>
</comment>
<name>A0A520MJ32_9GAMM</name>
<dbReference type="PRINTS" id="PR00420">
    <property type="entry name" value="RNGMNOXGNASE"/>
</dbReference>
<dbReference type="GO" id="GO:0071949">
    <property type="term" value="F:FAD binding"/>
    <property type="evidence" value="ECO:0007669"/>
    <property type="project" value="InterPro"/>
</dbReference>
<dbReference type="PANTHER" id="PTHR46720:SF3">
    <property type="entry name" value="FAD-BINDING DOMAIN-CONTAINING PROTEIN-RELATED"/>
    <property type="match status" value="1"/>
</dbReference>
<dbReference type="InterPro" id="IPR002938">
    <property type="entry name" value="FAD-bd"/>
</dbReference>
<dbReference type="SUPFAM" id="SSF54373">
    <property type="entry name" value="FAD-linked reductases, C-terminal domain"/>
    <property type="match status" value="1"/>
</dbReference>
<dbReference type="PROSITE" id="PS51257">
    <property type="entry name" value="PROKAR_LIPOPROTEIN"/>
    <property type="match status" value="1"/>
</dbReference>
<evidence type="ECO:0000313" key="5">
    <source>
        <dbReference type="EMBL" id="RZO21187.1"/>
    </source>
</evidence>
<evidence type="ECO:0000259" key="4">
    <source>
        <dbReference type="Pfam" id="PF01494"/>
    </source>
</evidence>
<feature type="domain" description="FAD-binding" evidence="4">
    <location>
        <begin position="9"/>
        <end position="325"/>
    </location>
</feature>
<dbReference type="InterPro" id="IPR051104">
    <property type="entry name" value="FAD_monoxygenase"/>
</dbReference>
<dbReference type="Proteomes" id="UP000315782">
    <property type="component" value="Unassembled WGS sequence"/>
</dbReference>
<keyword evidence="1" id="KW-0285">Flavoprotein</keyword>
<dbReference type="Gene3D" id="3.50.50.60">
    <property type="entry name" value="FAD/NAD(P)-binding domain"/>
    <property type="match status" value="1"/>
</dbReference>